<name>A0A934WVW1_9BACT</name>
<accession>A0A934WVW1</accession>
<organism evidence="2 3">
    <name type="scientific">Marivirga aurantiaca</name>
    <dbReference type="NCBI Taxonomy" id="2802615"/>
    <lineage>
        <taxon>Bacteria</taxon>
        <taxon>Pseudomonadati</taxon>
        <taxon>Bacteroidota</taxon>
        <taxon>Cytophagia</taxon>
        <taxon>Cytophagales</taxon>
        <taxon>Marivirgaceae</taxon>
        <taxon>Marivirga</taxon>
    </lineage>
</organism>
<gene>
    <name evidence="2" type="ORF">JKA74_02665</name>
</gene>
<reference evidence="2" key="1">
    <citation type="submission" date="2021-01" db="EMBL/GenBank/DDBJ databases">
        <title>Marivirga aurantiaca sp. nov., isolated from intertidal surface sediments.</title>
        <authorList>
            <person name="Zhang M."/>
        </authorList>
    </citation>
    <scope>NUCLEOTIDE SEQUENCE</scope>
    <source>
        <strain evidence="2">S37H4</strain>
    </source>
</reference>
<evidence type="ECO:0000259" key="1">
    <source>
        <dbReference type="Pfam" id="PF18962"/>
    </source>
</evidence>
<keyword evidence="3" id="KW-1185">Reference proteome</keyword>
<dbReference type="Pfam" id="PF18962">
    <property type="entry name" value="Por_Secre_tail"/>
    <property type="match status" value="1"/>
</dbReference>
<dbReference type="AlphaFoldDB" id="A0A934WVW1"/>
<feature type="domain" description="Secretion system C-terminal sorting" evidence="1">
    <location>
        <begin position="141"/>
        <end position="216"/>
    </location>
</feature>
<dbReference type="Proteomes" id="UP000611723">
    <property type="component" value="Unassembled WGS sequence"/>
</dbReference>
<dbReference type="RefSeq" id="WP_201429610.1">
    <property type="nucleotide sequence ID" value="NZ_JAEQBW010000001.1"/>
</dbReference>
<evidence type="ECO:0000313" key="2">
    <source>
        <dbReference type="EMBL" id="MBK6263927.1"/>
    </source>
</evidence>
<dbReference type="InterPro" id="IPR026444">
    <property type="entry name" value="Secre_tail"/>
</dbReference>
<protein>
    <submittedName>
        <fullName evidence="2">T9SS type A sorting domain-containing protein</fullName>
    </submittedName>
</protein>
<evidence type="ECO:0000313" key="3">
    <source>
        <dbReference type="Proteomes" id="UP000611723"/>
    </source>
</evidence>
<dbReference type="EMBL" id="JAEQBW010000001">
    <property type="protein sequence ID" value="MBK6263927.1"/>
    <property type="molecule type" value="Genomic_DNA"/>
</dbReference>
<comment type="caution">
    <text evidence="2">The sequence shown here is derived from an EMBL/GenBank/DDBJ whole genome shotgun (WGS) entry which is preliminary data.</text>
</comment>
<dbReference type="NCBIfam" id="TIGR04183">
    <property type="entry name" value="Por_Secre_tail"/>
    <property type="match status" value="1"/>
</dbReference>
<sequence length="218" mass="24683">MAFSSYAQEFIIVDLKKSLTVPHQKETVSTFSIKNYTNQKKNYSISINNELLKNGSNIKICESGTCHATTLKVSVSPNSSSKEVEIRFSGGLSNFKSSVLLKVVDLEYDKAVTSEIFLEVTDQKNDDIFYQKDNLLISNFYPNPAKEFASMEYSIDAYEQNVKIILQNVLGSVINEYSLDPKENKLRLLTENMSPGIYFYTLVIKDEGLATRKLIVKK</sequence>
<proteinExistence type="predicted"/>